<dbReference type="Gene3D" id="3.30.70.100">
    <property type="match status" value="1"/>
</dbReference>
<evidence type="ECO:0000259" key="1">
    <source>
        <dbReference type="PROSITE" id="PS51725"/>
    </source>
</evidence>
<keyword evidence="3" id="KW-1185">Reference proteome</keyword>
<organism evidence="2 3">
    <name type="scientific">Agrilactobacillus yilanensis</name>
    <dbReference type="NCBI Taxonomy" id="2485997"/>
    <lineage>
        <taxon>Bacteria</taxon>
        <taxon>Bacillati</taxon>
        <taxon>Bacillota</taxon>
        <taxon>Bacilli</taxon>
        <taxon>Lactobacillales</taxon>
        <taxon>Lactobacillaceae</taxon>
        <taxon>Agrilactobacillus</taxon>
    </lineage>
</organism>
<comment type="caution">
    <text evidence="2">The sequence shown here is derived from an EMBL/GenBank/DDBJ whole genome shotgun (WGS) entry which is preliminary data.</text>
</comment>
<dbReference type="RefSeq" id="WP_125715767.1">
    <property type="nucleotide sequence ID" value="NZ_JBHTOP010000011.1"/>
</dbReference>
<sequence>MTNNEEVRLIVHQVAYPDQIDAVKALMTSLIEPTRRNPACLDFQVLQNQKEPEKFTLLEHWQNAAAIQANGASPAMAPFRAQKDKLFKSLDAEFVTAL</sequence>
<dbReference type="EMBL" id="JBHTOP010000011">
    <property type="protein sequence ID" value="MFD1671542.1"/>
    <property type="molecule type" value="Genomic_DNA"/>
</dbReference>
<reference evidence="3" key="1">
    <citation type="journal article" date="2019" name="Int. J. Syst. Evol. Microbiol.">
        <title>The Global Catalogue of Microorganisms (GCM) 10K type strain sequencing project: providing services to taxonomists for standard genome sequencing and annotation.</title>
        <authorList>
            <consortium name="The Broad Institute Genomics Platform"/>
            <consortium name="The Broad Institute Genome Sequencing Center for Infectious Disease"/>
            <person name="Wu L."/>
            <person name="Ma J."/>
        </authorList>
    </citation>
    <scope>NUCLEOTIDE SEQUENCE [LARGE SCALE GENOMIC DNA]</scope>
    <source>
        <strain evidence="3">CCM 8896</strain>
    </source>
</reference>
<keyword evidence="2" id="KW-0560">Oxidoreductase</keyword>
<protein>
    <submittedName>
        <fullName evidence="2">Quinol monooxygenase</fullName>
        <ecNumber evidence="2">1.-.-.-</ecNumber>
    </submittedName>
</protein>
<accession>A0ABW4J9F0</accession>
<evidence type="ECO:0000313" key="2">
    <source>
        <dbReference type="EMBL" id="MFD1671542.1"/>
    </source>
</evidence>
<keyword evidence="2" id="KW-0503">Monooxygenase</keyword>
<dbReference type="PANTHER" id="PTHR33336">
    <property type="entry name" value="QUINOL MONOOXYGENASE YGIN-RELATED"/>
    <property type="match status" value="1"/>
</dbReference>
<dbReference type="Pfam" id="PF03992">
    <property type="entry name" value="ABM"/>
    <property type="match status" value="1"/>
</dbReference>
<dbReference type="InterPro" id="IPR007138">
    <property type="entry name" value="ABM_dom"/>
</dbReference>
<evidence type="ECO:0000313" key="3">
    <source>
        <dbReference type="Proteomes" id="UP001597267"/>
    </source>
</evidence>
<dbReference type="InterPro" id="IPR050744">
    <property type="entry name" value="AI-2_Isomerase_LsrG"/>
</dbReference>
<gene>
    <name evidence="2" type="ORF">ACFQ5M_05500</name>
</gene>
<feature type="domain" description="ABM" evidence="1">
    <location>
        <begin position="7"/>
        <end position="98"/>
    </location>
</feature>
<dbReference type="EC" id="1.-.-.-" evidence="2"/>
<dbReference type="InterPro" id="IPR011008">
    <property type="entry name" value="Dimeric_a/b-barrel"/>
</dbReference>
<dbReference type="Proteomes" id="UP001597267">
    <property type="component" value="Unassembled WGS sequence"/>
</dbReference>
<dbReference type="GO" id="GO:0004497">
    <property type="term" value="F:monooxygenase activity"/>
    <property type="evidence" value="ECO:0007669"/>
    <property type="project" value="UniProtKB-KW"/>
</dbReference>
<name>A0ABW4J9F0_9LACO</name>
<dbReference type="PANTHER" id="PTHR33336:SF3">
    <property type="entry name" value="ABM DOMAIN-CONTAINING PROTEIN"/>
    <property type="match status" value="1"/>
</dbReference>
<proteinExistence type="predicted"/>
<dbReference type="SUPFAM" id="SSF54909">
    <property type="entry name" value="Dimeric alpha+beta barrel"/>
    <property type="match status" value="1"/>
</dbReference>
<dbReference type="PROSITE" id="PS51725">
    <property type="entry name" value="ABM"/>
    <property type="match status" value="1"/>
</dbReference>